<dbReference type="AlphaFoldDB" id="A0A448XGA2"/>
<evidence type="ECO:0008006" key="4">
    <source>
        <dbReference type="Google" id="ProtNLM"/>
    </source>
</evidence>
<dbReference type="Proteomes" id="UP000784294">
    <property type="component" value="Unassembled WGS sequence"/>
</dbReference>
<protein>
    <recommendedName>
        <fullName evidence="4">Secreted protein</fullName>
    </recommendedName>
</protein>
<gene>
    <name evidence="2" type="ORF">PXEA_LOCUS29394</name>
</gene>
<accession>A0A448XGA2</accession>
<comment type="caution">
    <text evidence="2">The sequence shown here is derived from an EMBL/GenBank/DDBJ whole genome shotgun (WGS) entry which is preliminary data.</text>
</comment>
<dbReference type="EMBL" id="CAAALY010251086">
    <property type="protein sequence ID" value="VEL35954.1"/>
    <property type="molecule type" value="Genomic_DNA"/>
</dbReference>
<keyword evidence="1" id="KW-0732">Signal</keyword>
<organism evidence="2 3">
    <name type="scientific">Protopolystoma xenopodis</name>
    <dbReference type="NCBI Taxonomy" id="117903"/>
    <lineage>
        <taxon>Eukaryota</taxon>
        <taxon>Metazoa</taxon>
        <taxon>Spiralia</taxon>
        <taxon>Lophotrochozoa</taxon>
        <taxon>Platyhelminthes</taxon>
        <taxon>Monogenea</taxon>
        <taxon>Polyopisthocotylea</taxon>
        <taxon>Polystomatidea</taxon>
        <taxon>Polystomatidae</taxon>
        <taxon>Protopolystoma</taxon>
    </lineage>
</organism>
<sequence>MSPVCVRVCVLVVCLYNDARGLRSPSARTPVRANRPVCYPMLLHRHWHGDRIPTQPTQPPPSPLCVCLSIIAFLWPNRLYGACVCVLGSWHSGVHL</sequence>
<evidence type="ECO:0000313" key="2">
    <source>
        <dbReference type="EMBL" id="VEL35954.1"/>
    </source>
</evidence>
<feature type="chain" id="PRO_5018973892" description="Secreted protein" evidence="1">
    <location>
        <begin position="22"/>
        <end position="96"/>
    </location>
</feature>
<name>A0A448XGA2_9PLAT</name>
<reference evidence="2" key="1">
    <citation type="submission" date="2018-11" db="EMBL/GenBank/DDBJ databases">
        <authorList>
            <consortium name="Pathogen Informatics"/>
        </authorList>
    </citation>
    <scope>NUCLEOTIDE SEQUENCE</scope>
</reference>
<proteinExistence type="predicted"/>
<feature type="signal peptide" evidence="1">
    <location>
        <begin position="1"/>
        <end position="21"/>
    </location>
</feature>
<evidence type="ECO:0000256" key="1">
    <source>
        <dbReference type="SAM" id="SignalP"/>
    </source>
</evidence>
<evidence type="ECO:0000313" key="3">
    <source>
        <dbReference type="Proteomes" id="UP000784294"/>
    </source>
</evidence>
<keyword evidence="3" id="KW-1185">Reference proteome</keyword>